<feature type="signal peptide" evidence="1">
    <location>
        <begin position="1"/>
        <end position="25"/>
    </location>
</feature>
<accession>A0ABX7GPF0</accession>
<evidence type="ECO:0000256" key="1">
    <source>
        <dbReference type="SAM" id="SignalP"/>
    </source>
</evidence>
<dbReference type="RefSeq" id="WP_188799265.1">
    <property type="nucleotide sequence ID" value="NZ_BMIZ01000001.1"/>
</dbReference>
<evidence type="ECO:0000313" key="3">
    <source>
        <dbReference type="Proteomes" id="UP000663181"/>
    </source>
</evidence>
<keyword evidence="3" id="KW-1185">Reference proteome</keyword>
<evidence type="ECO:0008006" key="4">
    <source>
        <dbReference type="Google" id="ProtNLM"/>
    </source>
</evidence>
<sequence>MKTSPMWLCLLLVPGCLMIATPAGSQGTKAADSPVAVNGKAPAEMSKLYPRIGHWQVIIRTLPGTGLPQGGIDKGVATITSGPGGYSVVQDFSSHGDGGDEVGQSYTWWDVSSKSYKSVWCDNQQGCSEFTTVIEGSSWSTELDGVADGKKVHTTIRASMTSDHNCIHEEVTASYDGSPPRTETVSEYQRVIPGVGQDKQPSCKK</sequence>
<gene>
    <name evidence="2" type="ORF">ISN74_10455</name>
</gene>
<dbReference type="EMBL" id="CP064030">
    <property type="protein sequence ID" value="QRN51943.1"/>
    <property type="molecule type" value="Genomic_DNA"/>
</dbReference>
<keyword evidence="1" id="KW-0732">Signal</keyword>
<evidence type="ECO:0000313" key="2">
    <source>
        <dbReference type="EMBL" id="QRN51943.1"/>
    </source>
</evidence>
<name>A0ABX7GPF0_9GAMM</name>
<proteinExistence type="predicted"/>
<protein>
    <recommendedName>
        <fullName evidence="4">DUF1579 domain-containing protein</fullName>
    </recommendedName>
</protein>
<reference evidence="2 3" key="1">
    <citation type="submission" date="2020-10" db="EMBL/GenBank/DDBJ databases">
        <title>Phylogeny of dyella-like bacteria.</title>
        <authorList>
            <person name="Fu J."/>
        </authorList>
    </citation>
    <scope>NUCLEOTIDE SEQUENCE [LARGE SCALE GENOMIC DNA]</scope>
    <source>
        <strain evidence="2 3">DHOB09</strain>
    </source>
</reference>
<dbReference type="Proteomes" id="UP000663181">
    <property type="component" value="Chromosome"/>
</dbReference>
<feature type="chain" id="PRO_5046484196" description="DUF1579 domain-containing protein" evidence="1">
    <location>
        <begin position="26"/>
        <end position="205"/>
    </location>
</feature>
<organism evidence="2 3">
    <name type="scientific">Dyella caseinilytica</name>
    <dbReference type="NCBI Taxonomy" id="1849581"/>
    <lineage>
        <taxon>Bacteria</taxon>
        <taxon>Pseudomonadati</taxon>
        <taxon>Pseudomonadota</taxon>
        <taxon>Gammaproteobacteria</taxon>
        <taxon>Lysobacterales</taxon>
        <taxon>Rhodanobacteraceae</taxon>
        <taxon>Dyella</taxon>
    </lineage>
</organism>